<keyword evidence="3" id="KW-1185">Reference proteome</keyword>
<sequence>MTARLSAPELAAWRSLAMMIHLVDLHLERQVQADAGMPHSHYKVMVLLSEAPHRTVGLKELADTLQYSQSRISHALRALERAQLVRREPTPEPGRAQQAVLTDDGLQLVRRIGPLQIAAVRAHVLADLTPLQVEHLQDVADTIVATLQHGAPLKD</sequence>
<reference evidence="2 3" key="1">
    <citation type="submission" date="2021-01" db="EMBL/GenBank/DDBJ databases">
        <title>Whole genome shotgun sequence of Planotetraspora kaengkrachanensis NBRC 104272.</title>
        <authorList>
            <person name="Komaki H."/>
            <person name="Tamura T."/>
        </authorList>
    </citation>
    <scope>NUCLEOTIDE SEQUENCE [LARGE SCALE GENOMIC DNA]</scope>
    <source>
        <strain evidence="2 3">NBRC 104272</strain>
    </source>
</reference>
<dbReference type="Pfam" id="PF12802">
    <property type="entry name" value="MarR_2"/>
    <property type="match status" value="1"/>
</dbReference>
<organism evidence="2 3">
    <name type="scientific">Planotetraspora kaengkrachanensis</name>
    <dbReference type="NCBI Taxonomy" id="575193"/>
    <lineage>
        <taxon>Bacteria</taxon>
        <taxon>Bacillati</taxon>
        <taxon>Actinomycetota</taxon>
        <taxon>Actinomycetes</taxon>
        <taxon>Streptosporangiales</taxon>
        <taxon>Streptosporangiaceae</taxon>
        <taxon>Planotetraspora</taxon>
    </lineage>
</organism>
<feature type="domain" description="HTH marR-type" evidence="1">
    <location>
        <begin position="9"/>
        <end position="145"/>
    </location>
</feature>
<dbReference type="PROSITE" id="PS50995">
    <property type="entry name" value="HTH_MARR_2"/>
    <property type="match status" value="1"/>
</dbReference>
<protein>
    <submittedName>
        <fullName evidence="2">MarR family transcriptional regulator</fullName>
    </submittedName>
</protein>
<dbReference type="GO" id="GO:0006950">
    <property type="term" value="P:response to stress"/>
    <property type="evidence" value="ECO:0007669"/>
    <property type="project" value="TreeGrafter"/>
</dbReference>
<dbReference type="PANTHER" id="PTHR33164">
    <property type="entry name" value="TRANSCRIPTIONAL REGULATOR, MARR FAMILY"/>
    <property type="match status" value="1"/>
</dbReference>
<dbReference type="PANTHER" id="PTHR33164:SF99">
    <property type="entry name" value="MARR FAMILY REGULATORY PROTEIN"/>
    <property type="match status" value="1"/>
</dbReference>
<dbReference type="InterPro" id="IPR036388">
    <property type="entry name" value="WH-like_DNA-bd_sf"/>
</dbReference>
<dbReference type="InterPro" id="IPR036390">
    <property type="entry name" value="WH_DNA-bd_sf"/>
</dbReference>
<dbReference type="Proteomes" id="UP000630097">
    <property type="component" value="Unassembled WGS sequence"/>
</dbReference>
<dbReference type="InterPro" id="IPR039422">
    <property type="entry name" value="MarR/SlyA-like"/>
</dbReference>
<dbReference type="Gene3D" id="1.10.10.10">
    <property type="entry name" value="Winged helix-like DNA-binding domain superfamily/Winged helix DNA-binding domain"/>
    <property type="match status" value="1"/>
</dbReference>
<proteinExistence type="predicted"/>
<dbReference type="EMBL" id="BONV01000006">
    <property type="protein sequence ID" value="GIG79038.1"/>
    <property type="molecule type" value="Genomic_DNA"/>
</dbReference>
<dbReference type="SUPFAM" id="SSF46785">
    <property type="entry name" value="Winged helix' DNA-binding domain"/>
    <property type="match status" value="1"/>
</dbReference>
<evidence type="ECO:0000259" key="1">
    <source>
        <dbReference type="PROSITE" id="PS50995"/>
    </source>
</evidence>
<accession>A0A8J3PSI6</accession>
<dbReference type="SMART" id="SM00347">
    <property type="entry name" value="HTH_MARR"/>
    <property type="match status" value="1"/>
</dbReference>
<evidence type="ECO:0000313" key="2">
    <source>
        <dbReference type="EMBL" id="GIG79038.1"/>
    </source>
</evidence>
<gene>
    <name evidence="2" type="ORF">Pka01_21650</name>
</gene>
<comment type="caution">
    <text evidence="2">The sequence shown here is derived from an EMBL/GenBank/DDBJ whole genome shotgun (WGS) entry which is preliminary data.</text>
</comment>
<dbReference type="AlphaFoldDB" id="A0A8J3PSI6"/>
<evidence type="ECO:0000313" key="3">
    <source>
        <dbReference type="Proteomes" id="UP000630097"/>
    </source>
</evidence>
<dbReference type="GO" id="GO:0003700">
    <property type="term" value="F:DNA-binding transcription factor activity"/>
    <property type="evidence" value="ECO:0007669"/>
    <property type="project" value="InterPro"/>
</dbReference>
<dbReference type="InterPro" id="IPR000835">
    <property type="entry name" value="HTH_MarR-typ"/>
</dbReference>
<dbReference type="RefSeq" id="WP_203882506.1">
    <property type="nucleotide sequence ID" value="NZ_BAABHH010000009.1"/>
</dbReference>
<name>A0A8J3PSI6_9ACTN</name>